<evidence type="ECO:0000256" key="2">
    <source>
        <dbReference type="SAM" id="Phobius"/>
    </source>
</evidence>
<keyword evidence="2" id="KW-0812">Transmembrane</keyword>
<name>V5INL5_NEUCR</name>
<dbReference type="RefSeq" id="XP_011394800.1">
    <property type="nucleotide sequence ID" value="XM_011396498.1"/>
</dbReference>
<dbReference type="GeneID" id="23569720"/>
<feature type="region of interest" description="Disordered" evidence="1">
    <location>
        <begin position="1"/>
        <end position="28"/>
    </location>
</feature>
<protein>
    <submittedName>
        <fullName evidence="3">Uncharacterized protein</fullName>
    </submittedName>
</protein>
<reference evidence="3 4" key="1">
    <citation type="journal article" date="2003" name="Nature">
        <title>The genome sequence of the filamentous fungus Neurospora crassa.</title>
        <authorList>
            <person name="Galagan J.E."/>
            <person name="Calvo S.E."/>
            <person name="Borkovich K.A."/>
            <person name="Selker E.U."/>
            <person name="Read N.D."/>
            <person name="Jaffe D."/>
            <person name="FitzHugh W."/>
            <person name="Ma L.J."/>
            <person name="Smirnov S."/>
            <person name="Purcell S."/>
            <person name="Rehman B."/>
            <person name="Elkins T."/>
            <person name="Engels R."/>
            <person name="Wang S."/>
            <person name="Nielsen C.B."/>
            <person name="Butler J."/>
            <person name="Endrizzi M."/>
            <person name="Qui D."/>
            <person name="Ianakiev P."/>
            <person name="Bell-Pedersen D."/>
            <person name="Nelson M.A."/>
            <person name="Werner-Washburne M."/>
            <person name="Selitrennikoff C.P."/>
            <person name="Kinsey J.A."/>
            <person name="Braun E.L."/>
            <person name="Zelter A."/>
            <person name="Schulte U."/>
            <person name="Kothe G.O."/>
            <person name="Jedd G."/>
            <person name="Mewes W."/>
            <person name="Staben C."/>
            <person name="Marcotte E."/>
            <person name="Greenberg D."/>
            <person name="Roy A."/>
            <person name="Foley K."/>
            <person name="Naylor J."/>
            <person name="Stange-Thomann N."/>
            <person name="Barrett R."/>
            <person name="Gnerre S."/>
            <person name="Kamal M."/>
            <person name="Kamvysselis M."/>
            <person name="Mauceli E."/>
            <person name="Bielke C."/>
            <person name="Rudd S."/>
            <person name="Frishman D."/>
            <person name="Krystofova S."/>
            <person name="Rasmussen C."/>
            <person name="Metzenberg R.L."/>
            <person name="Perkins D.D."/>
            <person name="Kroken S."/>
            <person name="Cogoni C."/>
            <person name="Macino G."/>
            <person name="Catcheside D."/>
            <person name="Li W."/>
            <person name="Pratt R.J."/>
            <person name="Osmani S.A."/>
            <person name="DeSouza C.P."/>
            <person name="Glass L."/>
            <person name="Orbach M.J."/>
            <person name="Berglund J.A."/>
            <person name="Voelker R."/>
            <person name="Yarden O."/>
            <person name="Plamann M."/>
            <person name="Seiler S."/>
            <person name="Dunlap J."/>
            <person name="Radford A."/>
            <person name="Aramayo R."/>
            <person name="Natvig D.O."/>
            <person name="Alex L.A."/>
            <person name="Mannhaupt G."/>
            <person name="Ebbole D.J."/>
            <person name="Freitag M."/>
            <person name="Paulsen I."/>
            <person name="Sachs M.S."/>
            <person name="Lander E.S."/>
            <person name="Nusbaum C."/>
            <person name="Birren B."/>
        </authorList>
    </citation>
    <scope>NUCLEOTIDE SEQUENCE [LARGE SCALE GENOMIC DNA]</scope>
    <source>
        <strain evidence="4">ATCC 24698 / 74-OR23-1A / CBS 708.71 / DSM 1257 / FGSC 987</strain>
    </source>
</reference>
<proteinExistence type="predicted"/>
<evidence type="ECO:0000256" key="1">
    <source>
        <dbReference type="SAM" id="MobiDB-lite"/>
    </source>
</evidence>
<dbReference type="Proteomes" id="UP000001805">
    <property type="component" value="Chromosome 2, Linkage Group V"/>
</dbReference>
<keyword evidence="2" id="KW-0472">Membrane</keyword>
<dbReference type="KEGG" id="ncr:NCU16916"/>
<sequence>MPDPLQRSAFQAAQDAAQARQRDNHPGLDAQRQRNLEEQMMDWLRLQIFLIFFVSPFLVLLYFWLGVNVVYYGLEIIVPVLETTAKVCRSFQGLLEPVSSLLWYLVRWLGYL</sequence>
<dbReference type="AlphaFoldDB" id="V5INL5"/>
<gene>
    <name evidence="3" type="ORF">NCU16916</name>
</gene>
<evidence type="ECO:0000313" key="3">
    <source>
        <dbReference type="EMBL" id="ESA42351.1"/>
    </source>
</evidence>
<dbReference type="InParanoid" id="V5INL5"/>
<evidence type="ECO:0000313" key="4">
    <source>
        <dbReference type="Proteomes" id="UP000001805"/>
    </source>
</evidence>
<organism evidence="3 4">
    <name type="scientific">Neurospora crassa (strain ATCC 24698 / 74-OR23-1A / CBS 708.71 / DSM 1257 / FGSC 987)</name>
    <dbReference type="NCBI Taxonomy" id="367110"/>
    <lineage>
        <taxon>Eukaryota</taxon>
        <taxon>Fungi</taxon>
        <taxon>Dikarya</taxon>
        <taxon>Ascomycota</taxon>
        <taxon>Pezizomycotina</taxon>
        <taxon>Sordariomycetes</taxon>
        <taxon>Sordariomycetidae</taxon>
        <taxon>Sordariales</taxon>
        <taxon>Sordariaceae</taxon>
        <taxon>Neurospora</taxon>
    </lineage>
</organism>
<keyword evidence="2" id="KW-1133">Transmembrane helix</keyword>
<accession>V5INL5</accession>
<dbReference type="EMBL" id="CM002240">
    <property type="protein sequence ID" value="ESA42351.1"/>
    <property type="molecule type" value="Genomic_DNA"/>
</dbReference>
<dbReference type="VEuPathDB" id="FungiDB:NCU16916"/>
<feature type="compositionally biased region" description="Low complexity" evidence="1">
    <location>
        <begin position="1"/>
        <end position="19"/>
    </location>
</feature>
<feature type="transmembrane region" description="Helical" evidence="2">
    <location>
        <begin position="43"/>
        <end position="65"/>
    </location>
</feature>
<keyword evidence="4" id="KW-1185">Reference proteome</keyword>